<feature type="domain" description="F-box associated beta-propeller type 1" evidence="1">
    <location>
        <begin position="41"/>
        <end position="137"/>
    </location>
</feature>
<dbReference type="PANTHER" id="PTHR31790">
    <property type="entry name" value="OS02G0783600 PROTEIN"/>
    <property type="match status" value="1"/>
</dbReference>
<dbReference type="Pfam" id="PF07734">
    <property type="entry name" value="FBA_1"/>
    <property type="match status" value="1"/>
</dbReference>
<dbReference type="InterPro" id="IPR006527">
    <property type="entry name" value="F-box-assoc_dom_typ1"/>
</dbReference>
<dbReference type="OrthoDB" id="1702120at2759"/>
<gene>
    <name evidence="2" type="primary">LOC107762175</name>
</gene>
<evidence type="ECO:0000313" key="2">
    <source>
        <dbReference type="RefSeq" id="XP_016435993.1"/>
    </source>
</evidence>
<dbReference type="AlphaFoldDB" id="A0A1S3X8C4"/>
<dbReference type="RefSeq" id="XP_016435993.1">
    <property type="nucleotide sequence ID" value="XM_016580507.1"/>
</dbReference>
<reference evidence="2" key="1">
    <citation type="submission" date="2025-08" db="UniProtKB">
        <authorList>
            <consortium name="RefSeq"/>
        </authorList>
    </citation>
    <scope>IDENTIFICATION</scope>
</reference>
<organism evidence="2">
    <name type="scientific">Nicotiana tabacum</name>
    <name type="common">Common tobacco</name>
    <dbReference type="NCBI Taxonomy" id="4097"/>
    <lineage>
        <taxon>Eukaryota</taxon>
        <taxon>Viridiplantae</taxon>
        <taxon>Streptophyta</taxon>
        <taxon>Embryophyta</taxon>
        <taxon>Tracheophyta</taxon>
        <taxon>Spermatophyta</taxon>
        <taxon>Magnoliopsida</taxon>
        <taxon>eudicotyledons</taxon>
        <taxon>Gunneridae</taxon>
        <taxon>Pentapetalae</taxon>
        <taxon>asterids</taxon>
        <taxon>lamiids</taxon>
        <taxon>Solanales</taxon>
        <taxon>Solanaceae</taxon>
        <taxon>Nicotianoideae</taxon>
        <taxon>Nicotianeae</taxon>
        <taxon>Nicotiana</taxon>
    </lineage>
</organism>
<protein>
    <recommendedName>
        <fullName evidence="1">F-box associated beta-propeller type 1 domain-containing protein</fullName>
    </recommendedName>
</protein>
<sequence>MTEAFDIDYPMKNSVFSSVWYVGSANGLICLATENKFPTNSEADLYGCGYDELHEDYKVDVINVICDYPQYSKIRIYSLKKDCWRTVKDYQGFLMDCSAKFVNGKLYWCSSATEKVGQYKDCNIISLDLTYEIWGKLDAMAKEIRKLTLAAIQSEPHAARDICGRRHPTHDVKPQLRK</sequence>
<dbReference type="PaxDb" id="4097-A0A1S3X8C4"/>
<accession>A0A1S3X8C4</accession>
<dbReference type="KEGG" id="nta:107762175"/>
<evidence type="ECO:0000259" key="1">
    <source>
        <dbReference type="Pfam" id="PF07734"/>
    </source>
</evidence>
<dbReference type="NCBIfam" id="TIGR01640">
    <property type="entry name" value="F_box_assoc_1"/>
    <property type="match status" value="1"/>
</dbReference>
<name>A0A1S3X8C4_TOBAC</name>
<dbReference type="InterPro" id="IPR052361">
    <property type="entry name" value="F-box_domain"/>
</dbReference>
<dbReference type="InterPro" id="IPR017451">
    <property type="entry name" value="F-box-assoc_interact_dom"/>
</dbReference>
<proteinExistence type="predicted"/>
<dbReference type="PANTHER" id="PTHR31790:SF535">
    <property type="entry name" value="F-BOX PROTEIN CPR30-LIKE"/>
    <property type="match status" value="1"/>
</dbReference>